<evidence type="ECO:0000313" key="2">
    <source>
        <dbReference type="EMBL" id="KAL1504865.1"/>
    </source>
</evidence>
<dbReference type="EMBL" id="JBGBPQ010000019">
    <property type="protein sequence ID" value="KAL1504865.1"/>
    <property type="molecule type" value="Genomic_DNA"/>
</dbReference>
<dbReference type="AlphaFoldDB" id="A0AB34IV34"/>
<dbReference type="Proteomes" id="UP001515480">
    <property type="component" value="Unassembled WGS sequence"/>
</dbReference>
<dbReference type="InterPro" id="IPR028978">
    <property type="entry name" value="Chorismate_lyase_/UTRA_dom_sf"/>
</dbReference>
<dbReference type="Gene3D" id="3.40.1410.10">
    <property type="entry name" value="Chorismate lyase-like"/>
    <property type="match status" value="2"/>
</dbReference>
<feature type="region of interest" description="Disordered" evidence="1">
    <location>
        <begin position="1"/>
        <end position="33"/>
    </location>
</feature>
<keyword evidence="3" id="KW-1185">Reference proteome</keyword>
<evidence type="ECO:0000313" key="3">
    <source>
        <dbReference type="Proteomes" id="UP001515480"/>
    </source>
</evidence>
<comment type="caution">
    <text evidence="2">The sequence shown here is derived from an EMBL/GenBank/DDBJ whole genome shotgun (WGS) entry which is preliminary data.</text>
</comment>
<reference evidence="2 3" key="1">
    <citation type="journal article" date="2024" name="Science">
        <title>Giant polyketide synthase enzymes in the biosynthesis of giant marine polyether toxins.</title>
        <authorList>
            <person name="Fallon T.R."/>
            <person name="Shende V.V."/>
            <person name="Wierzbicki I.H."/>
            <person name="Pendleton A.L."/>
            <person name="Watervoot N.F."/>
            <person name="Auber R.P."/>
            <person name="Gonzalez D.J."/>
            <person name="Wisecaver J.H."/>
            <person name="Moore B.S."/>
        </authorList>
    </citation>
    <scope>NUCLEOTIDE SEQUENCE [LARGE SCALE GENOMIC DNA]</scope>
    <source>
        <strain evidence="2 3">12B1</strain>
    </source>
</reference>
<proteinExistence type="predicted"/>
<dbReference type="SUPFAM" id="SSF64288">
    <property type="entry name" value="Chorismate lyase-like"/>
    <property type="match status" value="2"/>
</dbReference>
<sequence>MKRGREKAEAREAEGAQGKGDEEPRGSVVPKPPLSPVASLGDIMGGASPRLIEHSDPLRRVVLSANGNLQRIVSSFYNAAVRVSAIRHELVAPNTYGRKVHLSVHGVIFCVARSTIHLSRPDVIEAMANGVSIGQLFRHLNILPAFELLGYSFEEEADAEPALGAVRSFWRKYTLHSDGLHCEIHETLRRDLFELPPAELPAEPEDESEGSLGDLMAPGSTYLRLPDGFTARERMLLTANGNVERIVSSYHAMPVAAYVISNHKRHDSPVFDRQVALLMQGRQFMLAKSTVFLTQQDWVDFVVKDGNPLGEVFRRKGVMPTFKLHSVGRGDKYFWRCYQLSSAGMTCEITETFSVDVFDPIEPANGESHGGELRFV</sequence>
<gene>
    <name evidence="2" type="ORF">AB1Y20_008635</name>
</gene>
<organism evidence="2 3">
    <name type="scientific">Prymnesium parvum</name>
    <name type="common">Toxic golden alga</name>
    <dbReference type="NCBI Taxonomy" id="97485"/>
    <lineage>
        <taxon>Eukaryota</taxon>
        <taxon>Haptista</taxon>
        <taxon>Haptophyta</taxon>
        <taxon>Prymnesiophyceae</taxon>
        <taxon>Prymnesiales</taxon>
        <taxon>Prymnesiaceae</taxon>
        <taxon>Prymnesium</taxon>
    </lineage>
</organism>
<protein>
    <submittedName>
        <fullName evidence="2">Uncharacterized protein</fullName>
    </submittedName>
</protein>
<name>A0AB34IV34_PRYPA</name>
<accession>A0AB34IV34</accession>
<evidence type="ECO:0000256" key="1">
    <source>
        <dbReference type="SAM" id="MobiDB-lite"/>
    </source>
</evidence>
<feature type="compositionally biased region" description="Basic and acidic residues" evidence="1">
    <location>
        <begin position="1"/>
        <end position="25"/>
    </location>
</feature>